<dbReference type="PANTHER" id="PTHR47129">
    <property type="entry name" value="QUINONE OXIDOREDUCTASE 2"/>
    <property type="match status" value="1"/>
</dbReference>
<dbReference type="RefSeq" id="XP_016613670.1">
    <property type="nucleotide sequence ID" value="XM_016770172.1"/>
</dbReference>
<dbReference type="InterPro" id="IPR052718">
    <property type="entry name" value="NmrA-type_oxidoreductase"/>
</dbReference>
<dbReference type="AlphaFoldDB" id="A0A0D2EAA8"/>
<name>A0A0D2EAA8_CLAB1</name>
<organism evidence="3 4">
    <name type="scientific">Cladophialophora bantiana (strain ATCC 10958 / CBS 173.52 / CDC B-1940 / NIH 8579)</name>
    <name type="common">Xylohypha bantiana</name>
    <dbReference type="NCBI Taxonomy" id="1442370"/>
    <lineage>
        <taxon>Eukaryota</taxon>
        <taxon>Fungi</taxon>
        <taxon>Dikarya</taxon>
        <taxon>Ascomycota</taxon>
        <taxon>Pezizomycotina</taxon>
        <taxon>Eurotiomycetes</taxon>
        <taxon>Chaetothyriomycetidae</taxon>
        <taxon>Chaetothyriales</taxon>
        <taxon>Herpotrichiellaceae</taxon>
        <taxon>Cladophialophora</taxon>
    </lineage>
</organism>
<dbReference type="Pfam" id="PF13460">
    <property type="entry name" value="NAD_binding_10"/>
    <property type="match status" value="1"/>
</dbReference>
<dbReference type="SUPFAM" id="SSF51735">
    <property type="entry name" value="NAD(P)-binding Rossmann-fold domains"/>
    <property type="match status" value="1"/>
</dbReference>
<evidence type="ECO:0000313" key="4">
    <source>
        <dbReference type="Proteomes" id="UP000053789"/>
    </source>
</evidence>
<dbReference type="Gene3D" id="3.90.25.10">
    <property type="entry name" value="UDP-galactose 4-epimerase, domain 1"/>
    <property type="match status" value="1"/>
</dbReference>
<dbReference type="EMBL" id="KN847008">
    <property type="protein sequence ID" value="KIW87001.1"/>
    <property type="molecule type" value="Genomic_DNA"/>
</dbReference>
<feature type="compositionally biased region" description="Basic and acidic residues" evidence="1">
    <location>
        <begin position="234"/>
        <end position="247"/>
    </location>
</feature>
<gene>
    <name evidence="3" type="ORF">Z519_12466</name>
</gene>
<reference evidence="3" key="1">
    <citation type="submission" date="2015-01" db="EMBL/GenBank/DDBJ databases">
        <title>The Genome Sequence of Cladophialophora bantiana CBS 173.52.</title>
        <authorList>
            <consortium name="The Broad Institute Genomics Platform"/>
            <person name="Cuomo C."/>
            <person name="de Hoog S."/>
            <person name="Gorbushina A."/>
            <person name="Stielow B."/>
            <person name="Teixiera M."/>
            <person name="Abouelleil A."/>
            <person name="Chapman S.B."/>
            <person name="Priest M."/>
            <person name="Young S.K."/>
            <person name="Wortman J."/>
            <person name="Nusbaum C."/>
            <person name="Birren B."/>
        </authorList>
    </citation>
    <scope>NUCLEOTIDE SEQUENCE [LARGE SCALE GENOMIC DNA]</scope>
    <source>
        <strain evidence="3">CBS 173.52</strain>
    </source>
</reference>
<dbReference type="Gene3D" id="3.40.50.720">
    <property type="entry name" value="NAD(P)-binding Rossmann-like Domain"/>
    <property type="match status" value="1"/>
</dbReference>
<feature type="region of interest" description="Disordered" evidence="1">
    <location>
        <begin position="231"/>
        <end position="266"/>
    </location>
</feature>
<sequence length="266" mass="28835">MPATLLMRWPATPKKVTIAQRGTSGRLGSRVLRQILEEKLMPATDLIISSSNPDRAPAIAKAYGIEGHRGDYTDTASLKSSFAGGDVLFLVSHTDPGIQRVEFHKNAIETARAAGVRTIIYTSMMFGGETGLKSVIGTQQGHIHTANYLAKCGMDYVIVREGLYAQAWGYYTGFQQGVFKKGDTQPLEWVVPNEAAISWVDIDDLAEGNAVILANYGKYIGQTLRFDGVPSNVGERDRQARGTEDRPQGGSSVRVEAASRQVSQGA</sequence>
<protein>
    <recommendedName>
        <fullName evidence="2">NAD(P)-binding domain-containing protein</fullName>
    </recommendedName>
</protein>
<accession>A0A0D2EAA8</accession>
<evidence type="ECO:0000313" key="3">
    <source>
        <dbReference type="EMBL" id="KIW87001.1"/>
    </source>
</evidence>
<dbReference type="VEuPathDB" id="FungiDB:Z519_12466"/>
<dbReference type="InterPro" id="IPR036291">
    <property type="entry name" value="NAD(P)-bd_dom_sf"/>
</dbReference>
<feature type="domain" description="NAD(P)-binding" evidence="2">
    <location>
        <begin position="22"/>
        <end position="163"/>
    </location>
</feature>
<dbReference type="PANTHER" id="PTHR47129:SF1">
    <property type="entry name" value="NMRA-LIKE DOMAIN-CONTAINING PROTEIN"/>
    <property type="match status" value="1"/>
</dbReference>
<dbReference type="GeneID" id="27705394"/>
<evidence type="ECO:0000259" key="2">
    <source>
        <dbReference type="Pfam" id="PF13460"/>
    </source>
</evidence>
<proteinExistence type="predicted"/>
<keyword evidence="4" id="KW-1185">Reference proteome</keyword>
<dbReference type="Proteomes" id="UP000053789">
    <property type="component" value="Unassembled WGS sequence"/>
</dbReference>
<dbReference type="OrthoDB" id="419598at2759"/>
<dbReference type="InterPro" id="IPR016040">
    <property type="entry name" value="NAD(P)-bd_dom"/>
</dbReference>
<evidence type="ECO:0000256" key="1">
    <source>
        <dbReference type="SAM" id="MobiDB-lite"/>
    </source>
</evidence>
<dbReference type="HOGENOM" id="CLU_007383_10_4_1"/>